<proteinExistence type="predicted"/>
<feature type="compositionally biased region" description="Basic and acidic residues" evidence="2">
    <location>
        <begin position="550"/>
        <end position="566"/>
    </location>
</feature>
<evidence type="ECO:0000256" key="3">
    <source>
        <dbReference type="SAM" id="SignalP"/>
    </source>
</evidence>
<feature type="chain" id="PRO_5045351575" description="Protein of centriole 5" evidence="3">
    <location>
        <begin position="20"/>
        <end position="802"/>
    </location>
</feature>
<organism evidence="4 5">
    <name type="scientific">Prorocentrum cordatum</name>
    <dbReference type="NCBI Taxonomy" id="2364126"/>
    <lineage>
        <taxon>Eukaryota</taxon>
        <taxon>Sar</taxon>
        <taxon>Alveolata</taxon>
        <taxon>Dinophyceae</taxon>
        <taxon>Prorocentrales</taxon>
        <taxon>Prorocentraceae</taxon>
        <taxon>Prorocentrum</taxon>
    </lineage>
</organism>
<feature type="region of interest" description="Disordered" evidence="2">
    <location>
        <begin position="615"/>
        <end position="650"/>
    </location>
</feature>
<evidence type="ECO:0000313" key="4">
    <source>
        <dbReference type="EMBL" id="CAK0904709.1"/>
    </source>
</evidence>
<reference evidence="4" key="1">
    <citation type="submission" date="2023-10" db="EMBL/GenBank/DDBJ databases">
        <authorList>
            <person name="Chen Y."/>
            <person name="Shah S."/>
            <person name="Dougan E. K."/>
            <person name="Thang M."/>
            <person name="Chan C."/>
        </authorList>
    </citation>
    <scope>NUCLEOTIDE SEQUENCE [LARGE SCALE GENOMIC DNA]</scope>
</reference>
<feature type="compositionally biased region" description="Low complexity" evidence="2">
    <location>
        <begin position="590"/>
        <end position="602"/>
    </location>
</feature>
<sequence>MLLLSLCHAWLRVAREARAARGQRGALAEQGALLQREAAAREREDLRFRDALALRAARWVCAFGYQAWLATCLRGWREARARERHEQAQEEYRAEYTRLAERLDRGVARLQEANDDTIMRVADYSHGLQARAFAGTLCMAILHAWRQAQLIHPRVHQLRLEQGRKESHRHGALVGIFVIERLLGPREHASLLRRVMAAFFVSTYSAQLRGEFQKTQVGIHREIHTTALNSKVIFNKKASTILRIYDSRWVLGFLSVWFVSWRRETVDALRDSKLNAWRESVQREATTTVDAMRSETQVWIDKAYREISKLASHLLVLRCLPRWRLAAVAGMQKREMDRAREQLGQSNAALRDGGRHTVREQSSKVGGFVTAQFLRRARLLRLSLHALAWQSAASAGARARRVAEYRAGLQEAQQRSEAQVERAVDEKELAVSRAAVLLLRERERLELARPLLAWQRTAAGLRSSATVEHMQKHHSETLLELSRRHAEGIKGAQIEWQRKCQSTSLACVSFEGKMLLYRCAAAWSREVKAMAIWRLTRDYEALTQEYEDLSKDHGHDHDGAQDREPGSDGGPAAAGVRDAGEQAPPGGGPAWAAPAASGSARRWNAGAPELAAQLAGGGATAGGGAGGAPPARALPDQREQRPPFAAPPRVGAAAVAALAAPVGGHGPASPAGPLETGPRPGATVAVLGGGAFGGAAPAWTALRLTSAPPSDEEDEQGVMSPGVADTLARLTRARVAIGDHEVPKELPRLPDGIGGVADPVVGGYASALPPMPELPFERADPDALSASASAMQARLRSLQKTM</sequence>
<dbReference type="Proteomes" id="UP001189429">
    <property type="component" value="Unassembled WGS sequence"/>
</dbReference>
<protein>
    <recommendedName>
        <fullName evidence="6">Protein of centriole 5</fullName>
    </recommendedName>
</protein>
<comment type="caution">
    <text evidence="4">The sequence shown here is derived from an EMBL/GenBank/DDBJ whole genome shotgun (WGS) entry which is preliminary data.</text>
</comment>
<accession>A0ABN9Y1X1</accession>
<gene>
    <name evidence="4" type="ORF">PCOR1329_LOCUS80658</name>
</gene>
<name>A0ABN9Y1X1_9DINO</name>
<feature type="non-terminal residue" evidence="4">
    <location>
        <position position="802"/>
    </location>
</feature>
<feature type="coiled-coil region" evidence="1">
    <location>
        <begin position="82"/>
        <end position="113"/>
    </location>
</feature>
<keyword evidence="3" id="KW-0732">Signal</keyword>
<evidence type="ECO:0000313" key="5">
    <source>
        <dbReference type="Proteomes" id="UP001189429"/>
    </source>
</evidence>
<evidence type="ECO:0000256" key="2">
    <source>
        <dbReference type="SAM" id="MobiDB-lite"/>
    </source>
</evidence>
<dbReference type="EMBL" id="CAUYUJ010021448">
    <property type="protein sequence ID" value="CAK0904709.1"/>
    <property type="molecule type" value="Genomic_DNA"/>
</dbReference>
<keyword evidence="5" id="KW-1185">Reference proteome</keyword>
<feature type="compositionally biased region" description="Gly residues" evidence="2">
    <location>
        <begin position="615"/>
        <end position="627"/>
    </location>
</feature>
<feature type="signal peptide" evidence="3">
    <location>
        <begin position="1"/>
        <end position="19"/>
    </location>
</feature>
<keyword evidence="1" id="KW-0175">Coiled coil</keyword>
<evidence type="ECO:0000256" key="1">
    <source>
        <dbReference type="SAM" id="Coils"/>
    </source>
</evidence>
<evidence type="ECO:0008006" key="6">
    <source>
        <dbReference type="Google" id="ProtNLM"/>
    </source>
</evidence>
<feature type="region of interest" description="Disordered" evidence="2">
    <location>
        <begin position="550"/>
        <end position="602"/>
    </location>
</feature>